<dbReference type="InterPro" id="IPR002509">
    <property type="entry name" value="NODB_dom"/>
</dbReference>
<dbReference type="PANTHER" id="PTHR10587:SF133">
    <property type="entry name" value="CHITIN DEACETYLASE 1-RELATED"/>
    <property type="match status" value="1"/>
</dbReference>
<dbReference type="GO" id="GO:0005975">
    <property type="term" value="P:carbohydrate metabolic process"/>
    <property type="evidence" value="ECO:0007669"/>
    <property type="project" value="InterPro"/>
</dbReference>
<protein>
    <submittedName>
        <fullName evidence="4">Polysaccharide deacetylase family protein</fullName>
    </submittedName>
</protein>
<evidence type="ECO:0000256" key="2">
    <source>
        <dbReference type="ARBA" id="ARBA00022801"/>
    </source>
</evidence>
<keyword evidence="2" id="KW-0378">Hydrolase</keyword>
<dbReference type="GO" id="GO:0016020">
    <property type="term" value="C:membrane"/>
    <property type="evidence" value="ECO:0007669"/>
    <property type="project" value="TreeGrafter"/>
</dbReference>
<comment type="caution">
    <text evidence="4">The sequence shown here is derived from an EMBL/GenBank/DDBJ whole genome shotgun (WGS) entry which is preliminary data.</text>
</comment>
<dbReference type="GO" id="GO:0016810">
    <property type="term" value="F:hydrolase activity, acting on carbon-nitrogen (but not peptide) bonds"/>
    <property type="evidence" value="ECO:0007669"/>
    <property type="project" value="InterPro"/>
</dbReference>
<reference evidence="4" key="1">
    <citation type="submission" date="2020-12" db="EMBL/GenBank/DDBJ databases">
        <title>Vagococcus allomyrinae sp. nov. and Enterococcus lavae sp. nov., isolated from the larvae of Allomyrina dichotoma.</title>
        <authorList>
            <person name="Lee S.D."/>
        </authorList>
    </citation>
    <scope>NUCLEOTIDE SEQUENCE</scope>
    <source>
        <strain evidence="4">BWB3-3</strain>
    </source>
</reference>
<dbReference type="SUPFAM" id="SSF88713">
    <property type="entry name" value="Glycoside hydrolase/deacetylase"/>
    <property type="match status" value="1"/>
</dbReference>
<evidence type="ECO:0000313" key="5">
    <source>
        <dbReference type="Proteomes" id="UP000674938"/>
    </source>
</evidence>
<dbReference type="AlphaFoldDB" id="A0A940P7Z0"/>
<organism evidence="4 5">
    <name type="scientific">Vagococcus allomyrinae</name>
    <dbReference type="NCBI Taxonomy" id="2794353"/>
    <lineage>
        <taxon>Bacteria</taxon>
        <taxon>Bacillati</taxon>
        <taxon>Bacillota</taxon>
        <taxon>Bacilli</taxon>
        <taxon>Lactobacillales</taxon>
        <taxon>Enterococcaceae</taxon>
        <taxon>Vagococcus</taxon>
    </lineage>
</organism>
<evidence type="ECO:0000256" key="1">
    <source>
        <dbReference type="ARBA" id="ARBA00022723"/>
    </source>
</evidence>
<dbReference type="RefSeq" id="WP_209527205.1">
    <property type="nucleotide sequence ID" value="NZ_JAEEGA010000005.1"/>
</dbReference>
<dbReference type="PANTHER" id="PTHR10587">
    <property type="entry name" value="GLYCOSYL TRANSFERASE-RELATED"/>
    <property type="match status" value="1"/>
</dbReference>
<dbReference type="PROSITE" id="PS51677">
    <property type="entry name" value="NODB"/>
    <property type="match status" value="1"/>
</dbReference>
<gene>
    <name evidence="4" type="ORF">I6N95_10080</name>
</gene>
<evidence type="ECO:0000313" key="4">
    <source>
        <dbReference type="EMBL" id="MBP1041356.1"/>
    </source>
</evidence>
<sequence length="468" mass="53169">MKNKRKILITLALCALIIIYGSYFIKNQKKLAIEQFRTSEKQLIKEIKQEASENPSHSLVESTQDDSDMFLMVPTDSQATMIKDVQEDMAKLADSLIKNKDKATPTKTVLSAKVKNTQQNVTFYEYEKKQYDWSKEKKKWEESTQPLKEKTLINQLTGNKLTLGDIFINQQNLSKLSRNIQEELLAAAKDSKKDIEKILALPQLLATQTDFTYGDSKITIPFHQKNAYINTYTINYEQVGRFLNPDFISSHYLKETPIETVVPQSKVVALTFDDGPSDKTTPAILAILKKKKTPATFFMLGQQVEKFPDLVKTIADDGHELANHSYSHPKLTDLSIEDARQQINRTQAAIFKASGVLPEYVRPPYGSFNYETAVAIGLPLINWSVDSLDWKTKDSKKIDTEIKTTIGADSIILMHDIHQETADALEKLITDLQKDGYRFVTISDLLQTTPKPLTVYYSSTNRQDIPNQ</sequence>
<proteinExistence type="predicted"/>
<dbReference type="EMBL" id="JAEEGA010000005">
    <property type="protein sequence ID" value="MBP1041356.1"/>
    <property type="molecule type" value="Genomic_DNA"/>
</dbReference>
<accession>A0A940P7Z0</accession>
<dbReference type="InterPro" id="IPR050248">
    <property type="entry name" value="Polysacc_deacetylase_ArnD"/>
</dbReference>
<dbReference type="Gene3D" id="3.20.20.370">
    <property type="entry name" value="Glycoside hydrolase/deacetylase"/>
    <property type="match status" value="1"/>
</dbReference>
<keyword evidence="1" id="KW-0479">Metal-binding</keyword>
<evidence type="ECO:0000259" key="3">
    <source>
        <dbReference type="PROSITE" id="PS51677"/>
    </source>
</evidence>
<dbReference type="Proteomes" id="UP000674938">
    <property type="component" value="Unassembled WGS sequence"/>
</dbReference>
<feature type="domain" description="NodB homology" evidence="3">
    <location>
        <begin position="266"/>
        <end position="440"/>
    </location>
</feature>
<name>A0A940P7Z0_9ENTE</name>
<dbReference type="GO" id="GO:0046872">
    <property type="term" value="F:metal ion binding"/>
    <property type="evidence" value="ECO:0007669"/>
    <property type="project" value="UniProtKB-KW"/>
</dbReference>
<dbReference type="InterPro" id="IPR011330">
    <property type="entry name" value="Glyco_hydro/deAcase_b/a-brl"/>
</dbReference>
<dbReference type="Pfam" id="PF01522">
    <property type="entry name" value="Polysacc_deac_1"/>
    <property type="match status" value="1"/>
</dbReference>
<keyword evidence="5" id="KW-1185">Reference proteome</keyword>